<evidence type="ECO:0000313" key="2">
    <source>
        <dbReference type="Proteomes" id="UP000886501"/>
    </source>
</evidence>
<keyword evidence="2" id="KW-1185">Reference proteome</keyword>
<reference evidence="1" key="1">
    <citation type="submission" date="2019-10" db="EMBL/GenBank/DDBJ databases">
        <authorList>
            <consortium name="DOE Joint Genome Institute"/>
            <person name="Kuo A."/>
            <person name="Miyauchi S."/>
            <person name="Kiss E."/>
            <person name="Drula E."/>
            <person name="Kohler A."/>
            <person name="Sanchez-Garcia M."/>
            <person name="Andreopoulos B."/>
            <person name="Barry K.W."/>
            <person name="Bonito G."/>
            <person name="Buee M."/>
            <person name="Carver A."/>
            <person name="Chen C."/>
            <person name="Cichocki N."/>
            <person name="Clum A."/>
            <person name="Culley D."/>
            <person name="Crous P.W."/>
            <person name="Fauchery L."/>
            <person name="Girlanda M."/>
            <person name="Hayes R."/>
            <person name="Keri Z."/>
            <person name="Labutti K."/>
            <person name="Lipzen A."/>
            <person name="Lombard V."/>
            <person name="Magnuson J."/>
            <person name="Maillard F."/>
            <person name="Morin E."/>
            <person name="Murat C."/>
            <person name="Nolan M."/>
            <person name="Ohm R."/>
            <person name="Pangilinan J."/>
            <person name="Pereira M."/>
            <person name="Perotto S."/>
            <person name="Peter M."/>
            <person name="Riley R."/>
            <person name="Sitrit Y."/>
            <person name="Stielow B."/>
            <person name="Szollosi G."/>
            <person name="Zifcakova L."/>
            <person name="Stursova M."/>
            <person name="Spatafora J.W."/>
            <person name="Tedersoo L."/>
            <person name="Vaario L.-M."/>
            <person name="Yamada A."/>
            <person name="Yan M."/>
            <person name="Wang P."/>
            <person name="Xu J."/>
            <person name="Bruns T."/>
            <person name="Baldrian P."/>
            <person name="Vilgalys R."/>
            <person name="Henrissat B."/>
            <person name="Grigoriev I.V."/>
            <person name="Hibbett D."/>
            <person name="Nagy L.G."/>
            <person name="Martin F.M."/>
        </authorList>
    </citation>
    <scope>NUCLEOTIDE SEQUENCE</scope>
    <source>
        <strain evidence="1">P2</strain>
    </source>
</reference>
<name>A0ACB6Z7Q0_THEGA</name>
<evidence type="ECO:0000313" key="1">
    <source>
        <dbReference type="EMBL" id="KAF9645666.1"/>
    </source>
</evidence>
<dbReference type="EMBL" id="MU118082">
    <property type="protein sequence ID" value="KAF9645666.1"/>
    <property type="molecule type" value="Genomic_DNA"/>
</dbReference>
<proteinExistence type="predicted"/>
<accession>A0ACB6Z7Q0</accession>
<organism evidence="1 2">
    <name type="scientific">Thelephora ganbajun</name>
    <name type="common">Ganba fungus</name>
    <dbReference type="NCBI Taxonomy" id="370292"/>
    <lineage>
        <taxon>Eukaryota</taxon>
        <taxon>Fungi</taxon>
        <taxon>Dikarya</taxon>
        <taxon>Basidiomycota</taxon>
        <taxon>Agaricomycotina</taxon>
        <taxon>Agaricomycetes</taxon>
        <taxon>Thelephorales</taxon>
        <taxon>Thelephoraceae</taxon>
        <taxon>Thelephora</taxon>
    </lineage>
</organism>
<protein>
    <submittedName>
        <fullName evidence="1">Uncharacterized protein</fullName>
    </submittedName>
</protein>
<gene>
    <name evidence="1" type="ORF">BDM02DRAFT_476885</name>
</gene>
<reference evidence="1" key="2">
    <citation type="journal article" date="2020" name="Nat. Commun.">
        <title>Large-scale genome sequencing of mycorrhizal fungi provides insights into the early evolution of symbiotic traits.</title>
        <authorList>
            <person name="Miyauchi S."/>
            <person name="Kiss E."/>
            <person name="Kuo A."/>
            <person name="Drula E."/>
            <person name="Kohler A."/>
            <person name="Sanchez-Garcia M."/>
            <person name="Morin E."/>
            <person name="Andreopoulos B."/>
            <person name="Barry K.W."/>
            <person name="Bonito G."/>
            <person name="Buee M."/>
            <person name="Carver A."/>
            <person name="Chen C."/>
            <person name="Cichocki N."/>
            <person name="Clum A."/>
            <person name="Culley D."/>
            <person name="Crous P.W."/>
            <person name="Fauchery L."/>
            <person name="Girlanda M."/>
            <person name="Hayes R.D."/>
            <person name="Keri Z."/>
            <person name="LaButti K."/>
            <person name="Lipzen A."/>
            <person name="Lombard V."/>
            <person name="Magnuson J."/>
            <person name="Maillard F."/>
            <person name="Murat C."/>
            <person name="Nolan M."/>
            <person name="Ohm R.A."/>
            <person name="Pangilinan J."/>
            <person name="Pereira M.F."/>
            <person name="Perotto S."/>
            <person name="Peter M."/>
            <person name="Pfister S."/>
            <person name="Riley R."/>
            <person name="Sitrit Y."/>
            <person name="Stielow J.B."/>
            <person name="Szollosi G."/>
            <person name="Zifcakova L."/>
            <person name="Stursova M."/>
            <person name="Spatafora J.W."/>
            <person name="Tedersoo L."/>
            <person name="Vaario L.M."/>
            <person name="Yamada A."/>
            <person name="Yan M."/>
            <person name="Wang P."/>
            <person name="Xu J."/>
            <person name="Bruns T."/>
            <person name="Baldrian P."/>
            <person name="Vilgalys R."/>
            <person name="Dunand C."/>
            <person name="Henrissat B."/>
            <person name="Grigoriev I.V."/>
            <person name="Hibbett D."/>
            <person name="Nagy L.G."/>
            <person name="Martin F.M."/>
        </authorList>
    </citation>
    <scope>NUCLEOTIDE SEQUENCE</scope>
    <source>
        <strain evidence="1">P2</strain>
    </source>
</reference>
<dbReference type="Proteomes" id="UP000886501">
    <property type="component" value="Unassembled WGS sequence"/>
</dbReference>
<comment type="caution">
    <text evidence="1">The sequence shown here is derived from an EMBL/GenBank/DDBJ whole genome shotgun (WGS) entry which is preliminary data.</text>
</comment>
<sequence>MLRDLSEKIKGTVSRHTFVQRSCFAMFSARAFFFTALLVLVASTSANPVQSPLEQYSTPWINNHSPAFLGCDGLQSASFKDGSYKPKLERVDGGTNACVYKFKPGWPQKGGESVGKTLKSGGDFNNQAGRNEIDTLQRGLDRHEGAAGKMALQYSGIQDDSTEARGNPNELPWLLQGHL</sequence>